<organism evidence="2 3">
    <name type="scientific">Rhipicephalus microplus</name>
    <name type="common">Cattle tick</name>
    <name type="synonym">Boophilus microplus</name>
    <dbReference type="NCBI Taxonomy" id="6941"/>
    <lineage>
        <taxon>Eukaryota</taxon>
        <taxon>Metazoa</taxon>
        <taxon>Ecdysozoa</taxon>
        <taxon>Arthropoda</taxon>
        <taxon>Chelicerata</taxon>
        <taxon>Arachnida</taxon>
        <taxon>Acari</taxon>
        <taxon>Parasitiformes</taxon>
        <taxon>Ixodida</taxon>
        <taxon>Ixodoidea</taxon>
        <taxon>Ixodidae</taxon>
        <taxon>Rhipicephalinae</taxon>
        <taxon>Rhipicephalus</taxon>
        <taxon>Boophilus</taxon>
    </lineage>
</organism>
<protein>
    <submittedName>
        <fullName evidence="2">Uncharacterized protein</fullName>
    </submittedName>
</protein>
<dbReference type="EMBL" id="JABSTU010000010">
    <property type="protein sequence ID" value="KAH8018961.1"/>
    <property type="molecule type" value="Genomic_DNA"/>
</dbReference>
<dbReference type="Proteomes" id="UP000821866">
    <property type="component" value="Chromosome 8"/>
</dbReference>
<reference evidence="2" key="2">
    <citation type="submission" date="2021-09" db="EMBL/GenBank/DDBJ databases">
        <authorList>
            <person name="Jia N."/>
            <person name="Wang J."/>
            <person name="Shi W."/>
            <person name="Du L."/>
            <person name="Sun Y."/>
            <person name="Zhan W."/>
            <person name="Jiang J."/>
            <person name="Wang Q."/>
            <person name="Zhang B."/>
            <person name="Ji P."/>
            <person name="Sakyi L.B."/>
            <person name="Cui X."/>
            <person name="Yuan T."/>
            <person name="Jiang B."/>
            <person name="Yang W."/>
            <person name="Lam T.T.-Y."/>
            <person name="Chang Q."/>
            <person name="Ding S."/>
            <person name="Wang X."/>
            <person name="Zhu J."/>
            <person name="Ruan X."/>
            <person name="Zhao L."/>
            <person name="Wei J."/>
            <person name="Que T."/>
            <person name="Du C."/>
            <person name="Cheng J."/>
            <person name="Dai P."/>
            <person name="Han X."/>
            <person name="Huang E."/>
            <person name="Gao Y."/>
            <person name="Liu J."/>
            <person name="Shao H."/>
            <person name="Ye R."/>
            <person name="Li L."/>
            <person name="Wei W."/>
            <person name="Wang X."/>
            <person name="Wang C."/>
            <person name="Huo Q."/>
            <person name="Li W."/>
            <person name="Guo W."/>
            <person name="Chen H."/>
            <person name="Chen S."/>
            <person name="Zhou L."/>
            <person name="Zhou L."/>
            <person name="Ni X."/>
            <person name="Tian J."/>
            <person name="Zhou Y."/>
            <person name="Sheng Y."/>
            <person name="Liu T."/>
            <person name="Pan Y."/>
            <person name="Xia L."/>
            <person name="Li J."/>
            <person name="Zhao F."/>
            <person name="Cao W."/>
        </authorList>
    </citation>
    <scope>NUCLEOTIDE SEQUENCE</scope>
    <source>
        <strain evidence="2">Rmic-2018</strain>
        <tissue evidence="2">Larvae</tissue>
    </source>
</reference>
<accession>A0A9J6DAL3</accession>
<reference evidence="2" key="1">
    <citation type="journal article" date="2020" name="Cell">
        <title>Large-Scale Comparative Analyses of Tick Genomes Elucidate Their Genetic Diversity and Vector Capacities.</title>
        <authorList>
            <consortium name="Tick Genome and Microbiome Consortium (TIGMIC)"/>
            <person name="Jia N."/>
            <person name="Wang J."/>
            <person name="Shi W."/>
            <person name="Du L."/>
            <person name="Sun Y."/>
            <person name="Zhan W."/>
            <person name="Jiang J.F."/>
            <person name="Wang Q."/>
            <person name="Zhang B."/>
            <person name="Ji P."/>
            <person name="Bell-Sakyi L."/>
            <person name="Cui X.M."/>
            <person name="Yuan T.T."/>
            <person name="Jiang B.G."/>
            <person name="Yang W.F."/>
            <person name="Lam T.T."/>
            <person name="Chang Q.C."/>
            <person name="Ding S.J."/>
            <person name="Wang X.J."/>
            <person name="Zhu J.G."/>
            <person name="Ruan X.D."/>
            <person name="Zhao L."/>
            <person name="Wei J.T."/>
            <person name="Ye R.Z."/>
            <person name="Que T.C."/>
            <person name="Du C.H."/>
            <person name="Zhou Y.H."/>
            <person name="Cheng J.X."/>
            <person name="Dai P.F."/>
            <person name="Guo W.B."/>
            <person name="Han X.H."/>
            <person name="Huang E.J."/>
            <person name="Li L.F."/>
            <person name="Wei W."/>
            <person name="Gao Y.C."/>
            <person name="Liu J.Z."/>
            <person name="Shao H.Z."/>
            <person name="Wang X."/>
            <person name="Wang C.C."/>
            <person name="Yang T.C."/>
            <person name="Huo Q.B."/>
            <person name="Li W."/>
            <person name="Chen H.Y."/>
            <person name="Chen S.E."/>
            <person name="Zhou L.G."/>
            <person name="Ni X.B."/>
            <person name="Tian J.H."/>
            <person name="Sheng Y."/>
            <person name="Liu T."/>
            <person name="Pan Y.S."/>
            <person name="Xia L.Y."/>
            <person name="Li J."/>
            <person name="Zhao F."/>
            <person name="Cao W.C."/>
        </authorList>
    </citation>
    <scope>NUCLEOTIDE SEQUENCE</scope>
    <source>
        <strain evidence="2">Rmic-2018</strain>
    </source>
</reference>
<gene>
    <name evidence="2" type="ORF">HPB51_014027</name>
</gene>
<name>A0A9J6DAL3_RHIMP</name>
<evidence type="ECO:0000256" key="1">
    <source>
        <dbReference type="SAM" id="MobiDB-lite"/>
    </source>
</evidence>
<evidence type="ECO:0000313" key="3">
    <source>
        <dbReference type="Proteomes" id="UP000821866"/>
    </source>
</evidence>
<keyword evidence="3" id="KW-1185">Reference proteome</keyword>
<feature type="region of interest" description="Disordered" evidence="1">
    <location>
        <begin position="150"/>
        <end position="169"/>
    </location>
</feature>
<proteinExistence type="predicted"/>
<evidence type="ECO:0000313" key="2">
    <source>
        <dbReference type="EMBL" id="KAH8018961.1"/>
    </source>
</evidence>
<comment type="caution">
    <text evidence="2">The sequence shown here is derived from an EMBL/GenBank/DDBJ whole genome shotgun (WGS) entry which is preliminary data.</text>
</comment>
<sequence>MQRQTVGSLGRVSSGRKRLLRTEAVVLVAPKGWRPKHCEAQVTRWHVAPRAVLAKRTRPASGDLLLPRVRAGYSRLLVCSDYEPRLTVVPLTPTASSRGLSTYAQERLQPKHSSVLTATTLLACPFNGSKSARTMNVLREHARRMRNELARQLGTGQTGRQDEERGENSLTQALNEQWRKSALLSPMSPVQHYRCTAS</sequence>
<dbReference type="AlphaFoldDB" id="A0A9J6DAL3"/>